<reference evidence="3" key="1">
    <citation type="submission" date="2012-07" db="EMBL/GenBank/DDBJ databases">
        <title>Genome of the Chinese tree shrew, a rising model animal genetically related to primates.</title>
        <authorList>
            <person name="Zhang G."/>
            <person name="Fan Y."/>
            <person name="Yao Y."/>
            <person name="Huang Z."/>
        </authorList>
    </citation>
    <scope>NUCLEOTIDE SEQUENCE [LARGE SCALE GENOMIC DNA]</scope>
</reference>
<dbReference type="FunCoup" id="L9KM03">
    <property type="interactions" value="1006"/>
</dbReference>
<protein>
    <submittedName>
        <fullName evidence="2">10 kDa heat shock protein, mitochondrial</fullName>
    </submittedName>
</protein>
<evidence type="ECO:0000313" key="2">
    <source>
        <dbReference type="EMBL" id="ELW63788.1"/>
    </source>
</evidence>
<dbReference type="SUPFAM" id="SSF50129">
    <property type="entry name" value="GroES-like"/>
    <property type="match status" value="1"/>
</dbReference>
<dbReference type="GO" id="GO:0005524">
    <property type="term" value="F:ATP binding"/>
    <property type="evidence" value="ECO:0007669"/>
    <property type="project" value="InterPro"/>
</dbReference>
<reference evidence="3" key="2">
    <citation type="journal article" date="2013" name="Nat. Commun.">
        <title>Genome of the Chinese tree shrew.</title>
        <authorList>
            <person name="Fan Y."/>
            <person name="Huang Z.Y."/>
            <person name="Cao C.C."/>
            <person name="Chen C.S."/>
            <person name="Chen Y.X."/>
            <person name="Fan D.D."/>
            <person name="He J."/>
            <person name="Hou H.L."/>
            <person name="Hu L."/>
            <person name="Hu X.T."/>
            <person name="Jiang X.T."/>
            <person name="Lai R."/>
            <person name="Lang Y.S."/>
            <person name="Liang B."/>
            <person name="Liao S.G."/>
            <person name="Mu D."/>
            <person name="Ma Y.Y."/>
            <person name="Niu Y.Y."/>
            <person name="Sun X.Q."/>
            <person name="Xia J.Q."/>
            <person name="Xiao J."/>
            <person name="Xiong Z.Q."/>
            <person name="Xu L."/>
            <person name="Yang L."/>
            <person name="Zhang Y."/>
            <person name="Zhao W."/>
            <person name="Zhao X.D."/>
            <person name="Zheng Y.T."/>
            <person name="Zhou J.M."/>
            <person name="Zhu Y.B."/>
            <person name="Zhang G.J."/>
            <person name="Wang J."/>
            <person name="Yao Y.G."/>
        </authorList>
    </citation>
    <scope>NUCLEOTIDE SEQUENCE [LARGE SCALE GENOMIC DNA]</scope>
</reference>
<name>L9KM03_TUPCH</name>
<accession>L9KM03</accession>
<sequence length="120" mass="13084">MRAEDFGIVTAGQALRKLLLCFHQVIGQKSAAKAITKGDSMLPEQSRGKVLQTTVAAVRSSSEGKGGEIQLVNVKVGYEVLPQTMGNLVELDDKDYSYLEMVAFLESRLTEVNHSRNGIT</sequence>
<dbReference type="InParanoid" id="L9KM03"/>
<dbReference type="GO" id="GO:0044183">
    <property type="term" value="F:protein folding chaperone"/>
    <property type="evidence" value="ECO:0007669"/>
    <property type="project" value="InterPro"/>
</dbReference>
<dbReference type="CDD" id="cd00320">
    <property type="entry name" value="cpn10"/>
    <property type="match status" value="1"/>
</dbReference>
<proteinExistence type="predicted"/>
<dbReference type="STRING" id="246437.L9KM03"/>
<dbReference type="Pfam" id="PF00166">
    <property type="entry name" value="Cpn10"/>
    <property type="match status" value="1"/>
</dbReference>
<keyword evidence="2" id="KW-0346">Stress response</keyword>
<evidence type="ECO:0000256" key="1">
    <source>
        <dbReference type="ARBA" id="ARBA00023186"/>
    </source>
</evidence>
<keyword evidence="3" id="KW-1185">Reference proteome</keyword>
<keyword evidence="1" id="KW-0143">Chaperone</keyword>
<organism evidence="2 3">
    <name type="scientific">Tupaia chinensis</name>
    <name type="common">Chinese tree shrew</name>
    <name type="synonym">Tupaia belangeri chinensis</name>
    <dbReference type="NCBI Taxonomy" id="246437"/>
    <lineage>
        <taxon>Eukaryota</taxon>
        <taxon>Metazoa</taxon>
        <taxon>Chordata</taxon>
        <taxon>Craniata</taxon>
        <taxon>Vertebrata</taxon>
        <taxon>Euteleostomi</taxon>
        <taxon>Mammalia</taxon>
        <taxon>Eutheria</taxon>
        <taxon>Euarchontoglires</taxon>
        <taxon>Scandentia</taxon>
        <taxon>Tupaiidae</taxon>
        <taxon>Tupaia</taxon>
    </lineage>
</organism>
<evidence type="ECO:0000313" key="3">
    <source>
        <dbReference type="Proteomes" id="UP000011518"/>
    </source>
</evidence>
<dbReference type="InterPro" id="IPR037124">
    <property type="entry name" value="Chaperonin_GroES_sf"/>
</dbReference>
<dbReference type="InterPro" id="IPR011032">
    <property type="entry name" value="GroES-like_sf"/>
</dbReference>
<dbReference type="Proteomes" id="UP000011518">
    <property type="component" value="Unassembled WGS sequence"/>
</dbReference>
<dbReference type="EMBL" id="KB320761">
    <property type="protein sequence ID" value="ELW63788.1"/>
    <property type="molecule type" value="Genomic_DNA"/>
</dbReference>
<dbReference type="InterPro" id="IPR020818">
    <property type="entry name" value="Chaperonin_GroES"/>
</dbReference>
<dbReference type="AlphaFoldDB" id="L9KM03"/>
<gene>
    <name evidence="2" type="ORF">TREES_T100009930</name>
</gene>
<dbReference type="Gene3D" id="2.30.33.40">
    <property type="entry name" value="GroES chaperonin"/>
    <property type="match status" value="1"/>
</dbReference>